<accession>A0A2H4SNW2</accession>
<organism evidence="1 2">
    <name type="scientific">Cordyceps militaris</name>
    <name type="common">Caterpillar fungus</name>
    <name type="synonym">Clavaria militaris</name>
    <dbReference type="NCBI Taxonomy" id="73501"/>
    <lineage>
        <taxon>Eukaryota</taxon>
        <taxon>Fungi</taxon>
        <taxon>Dikarya</taxon>
        <taxon>Ascomycota</taxon>
        <taxon>Pezizomycotina</taxon>
        <taxon>Sordariomycetes</taxon>
        <taxon>Hypocreomycetidae</taxon>
        <taxon>Hypocreales</taxon>
        <taxon>Cordycipitaceae</taxon>
        <taxon>Cordyceps</taxon>
    </lineage>
</organism>
<evidence type="ECO:0000313" key="1">
    <source>
        <dbReference type="EMBL" id="ATY64807.1"/>
    </source>
</evidence>
<gene>
    <name evidence="1" type="ORF">A9K55_005177</name>
</gene>
<dbReference type="Proteomes" id="UP000323067">
    <property type="component" value="Chromosome v"/>
</dbReference>
<dbReference type="AlphaFoldDB" id="A0A2H4SNW2"/>
<name>A0A2H4SNW2_CORMI</name>
<reference evidence="1 2" key="1">
    <citation type="journal article" date="2017" name="BMC Genomics">
        <title>Chromosome level assembly and secondary metabolite potential of the parasitic fungus Cordyceps militaris.</title>
        <authorList>
            <person name="Kramer G.J."/>
            <person name="Nodwell J.R."/>
        </authorList>
    </citation>
    <scope>NUCLEOTIDE SEQUENCE [LARGE SCALE GENOMIC DNA]</scope>
    <source>
        <strain evidence="1 2">ATCC 34164</strain>
    </source>
</reference>
<dbReference type="VEuPathDB" id="FungiDB:CCM_08239"/>
<proteinExistence type="predicted"/>
<sequence>MLSRAAPPLICYRVDRTWGFHHLGYDQVAWLVVDARRFQLVMPWTRYILASSNKDSRKPVLMNKPMIPMTLPFSRETAMAIHPSTPAKASPRSRRRFFLAMEGTPKQPSHTPRGQGKANRFRYIHVRCDWPVAAADDGHLPVSKTFCNGATTRGGRTVGYDKAMAGQVFLSCQSLSLFAMKPQV</sequence>
<dbReference type="VEuPathDB" id="FungiDB:A9K55_005177"/>
<protein>
    <submittedName>
        <fullName evidence="1">Uncharacterized protein</fullName>
    </submittedName>
</protein>
<evidence type="ECO:0000313" key="2">
    <source>
        <dbReference type="Proteomes" id="UP000323067"/>
    </source>
</evidence>
<dbReference type="EMBL" id="CP023325">
    <property type="protein sequence ID" value="ATY64807.1"/>
    <property type="molecule type" value="Genomic_DNA"/>
</dbReference>